<dbReference type="EMBL" id="BAAALV010000002">
    <property type="protein sequence ID" value="GAA1908868.1"/>
    <property type="molecule type" value="Genomic_DNA"/>
</dbReference>
<dbReference type="InterPro" id="IPR011256">
    <property type="entry name" value="Reg_factor_effector_dom_sf"/>
</dbReference>
<sequence>MDSSAGRAKYDVKKAEREIYSPGRSFTLVEVPPQRFLAVDGHGNPNTSPDYAAAVQALYSVAYALKFAAKRSLGRDSVVAPLEGLWRAENPQVFAEGNKDSWDWTMLISQPEWISPEMAGETAAEVRTKKGLEAAARIRWLELREGLSVQVLHIGSYDDEAPLLARLHHEFMPENHLDFNGDHHEIYLSDPRRTAPERLKTVLRQPVRRK</sequence>
<dbReference type="Pfam" id="PF06445">
    <property type="entry name" value="GyrI-like"/>
    <property type="match status" value="1"/>
</dbReference>
<evidence type="ECO:0000259" key="1">
    <source>
        <dbReference type="Pfam" id="PF06445"/>
    </source>
</evidence>
<feature type="domain" description="GyrI-like small molecule binding" evidence="1">
    <location>
        <begin position="26"/>
        <end position="207"/>
    </location>
</feature>
<gene>
    <name evidence="2" type="ORF">GCM10009688_11600</name>
</gene>
<name>A0ABN2P0E9_9MICC</name>
<dbReference type="SUPFAM" id="SSF55136">
    <property type="entry name" value="Probable bacterial effector-binding domain"/>
    <property type="match status" value="1"/>
</dbReference>
<evidence type="ECO:0000313" key="2">
    <source>
        <dbReference type="EMBL" id="GAA1908868.1"/>
    </source>
</evidence>
<reference evidence="2 3" key="1">
    <citation type="journal article" date="2019" name="Int. J. Syst. Evol. Microbiol.">
        <title>The Global Catalogue of Microorganisms (GCM) 10K type strain sequencing project: providing services to taxonomists for standard genome sequencing and annotation.</title>
        <authorList>
            <consortium name="The Broad Institute Genomics Platform"/>
            <consortium name="The Broad Institute Genome Sequencing Center for Infectious Disease"/>
            <person name="Wu L."/>
            <person name="Ma J."/>
        </authorList>
    </citation>
    <scope>NUCLEOTIDE SEQUENCE [LARGE SCALE GENOMIC DNA]</scope>
    <source>
        <strain evidence="2 3">JCM 13316</strain>
    </source>
</reference>
<dbReference type="InterPro" id="IPR008319">
    <property type="entry name" value="GyrI-like_CCH_Lin2189-like"/>
</dbReference>
<comment type="caution">
    <text evidence="2">The sequence shown here is derived from an EMBL/GenBank/DDBJ whole genome shotgun (WGS) entry which is preliminary data.</text>
</comment>
<dbReference type="RefSeq" id="WP_152225683.1">
    <property type="nucleotide sequence ID" value="NZ_BAAALV010000002.1"/>
</dbReference>
<keyword evidence="3" id="KW-1185">Reference proteome</keyword>
<protein>
    <submittedName>
        <fullName evidence="2">GyrI-like domain-containing protein</fullName>
    </submittedName>
</protein>
<organism evidence="2 3">
    <name type="scientific">Arthrobacter gandavensis</name>
    <dbReference type="NCBI Taxonomy" id="169960"/>
    <lineage>
        <taxon>Bacteria</taxon>
        <taxon>Bacillati</taxon>
        <taxon>Actinomycetota</taxon>
        <taxon>Actinomycetes</taxon>
        <taxon>Micrococcales</taxon>
        <taxon>Micrococcaceae</taxon>
        <taxon>Arthrobacter</taxon>
    </lineage>
</organism>
<dbReference type="PIRSF" id="PIRSF031644">
    <property type="entry name" value="UCP031644"/>
    <property type="match status" value="1"/>
</dbReference>
<dbReference type="InterPro" id="IPR029442">
    <property type="entry name" value="GyrI-like"/>
</dbReference>
<evidence type="ECO:0000313" key="3">
    <source>
        <dbReference type="Proteomes" id="UP001500784"/>
    </source>
</evidence>
<dbReference type="Proteomes" id="UP001500784">
    <property type="component" value="Unassembled WGS sequence"/>
</dbReference>
<accession>A0ABN2P0E9</accession>
<dbReference type="Gene3D" id="3.20.80.10">
    <property type="entry name" value="Regulatory factor, effector binding domain"/>
    <property type="match status" value="1"/>
</dbReference>
<proteinExistence type="predicted"/>